<keyword evidence="1" id="KW-0677">Repeat</keyword>
<dbReference type="Pfam" id="PF12796">
    <property type="entry name" value="Ank_2"/>
    <property type="match status" value="1"/>
</dbReference>
<dbReference type="GO" id="GO:0007165">
    <property type="term" value="P:signal transduction"/>
    <property type="evidence" value="ECO:0007669"/>
    <property type="project" value="InterPro"/>
</dbReference>
<feature type="repeat" description="ANK" evidence="3">
    <location>
        <begin position="475"/>
        <end position="507"/>
    </location>
</feature>
<evidence type="ECO:0000259" key="5">
    <source>
        <dbReference type="PROSITE" id="PS50017"/>
    </source>
</evidence>
<feature type="repeat" description="ANK" evidence="3">
    <location>
        <begin position="413"/>
        <end position="445"/>
    </location>
</feature>
<dbReference type="PROSITE" id="PS50017">
    <property type="entry name" value="DEATH_DOMAIN"/>
    <property type="match status" value="1"/>
</dbReference>
<sequence length="684" mass="75860">MASTQLSPLEIVDALDELTIEKTKELFFHLSVQLKTLDDIDTNTTGEMRKIRYVKAWFDQEAGASWEKIVAGLKKIGMTALANTLATRQYLGGTPTPASVIMTPGPDHLSSPVTAAPEAGGPEPIGSSPSEPALGPLARPSSPTDRVSQVRAEIDRLSDTFSDLMSDTRDEMCTRESIDPRFLDKFRDRLLDLPVAKRAPHTKFFHERLDEFLKAENTRKIFAIIRCYSSYRNYAVLREVVRKFCQGSLQQRMQEYCDSLEKFEKATMVDVYLEAIEASDVLSSEFTKMTVKINKPVSQCTLHEIRKTTEAIAERASLQSYSVYIGPVLEGSVVLQLGLPVSCVGWILGALTPDFLATHLLSDVVLGQDMIFTIDKPLEILNGELWDACRSGDVITAASLLNSGADIEALYWDSGTPLLFAIMKDKIQVIRLLISRGADLNLGNGSPLKWAASVGVDALKELVQEGASLDLQDERGDSAVFYAVRRQKPDVLRELVRAGSNVNLLNEEGLTPLIYATMTGSSVMANILLEGKHIDLDIQENVGRWSALHFSAENGDSATTYALIKAGANVDLKAKNGWTAIEMAEVKSADQETALRPELSLGYRHRYNGPRDYGKVIELLRGNLVEPVTPTSQHDLDIPSTTGKERSEVRDKERELKQTTWRTREIIEKRKPRPSDNQTDTNNN</sequence>
<dbReference type="Pfam" id="PF00023">
    <property type="entry name" value="Ank"/>
    <property type="match status" value="1"/>
</dbReference>
<dbReference type="InterPro" id="IPR000488">
    <property type="entry name" value="Death_dom"/>
</dbReference>
<feature type="repeat" description="ANK" evidence="3">
    <location>
        <begin position="543"/>
        <end position="575"/>
    </location>
</feature>
<keyword evidence="7" id="KW-1185">Reference proteome</keyword>
<dbReference type="PROSITE" id="PS50297">
    <property type="entry name" value="ANK_REP_REGION"/>
    <property type="match status" value="2"/>
</dbReference>
<evidence type="ECO:0000256" key="2">
    <source>
        <dbReference type="ARBA" id="ARBA00023043"/>
    </source>
</evidence>
<dbReference type="PROSITE" id="PS50088">
    <property type="entry name" value="ANK_REPEAT"/>
    <property type="match status" value="3"/>
</dbReference>
<proteinExistence type="predicted"/>
<keyword evidence="2 3" id="KW-0040">ANK repeat</keyword>
<comment type="caution">
    <text evidence="6">The sequence shown here is derived from an EMBL/GenBank/DDBJ whole genome shotgun (WGS) entry which is preliminary data.</text>
</comment>
<feature type="compositionally biased region" description="Low complexity" evidence="4">
    <location>
        <begin position="115"/>
        <end position="133"/>
    </location>
</feature>
<evidence type="ECO:0000256" key="3">
    <source>
        <dbReference type="PROSITE-ProRule" id="PRU00023"/>
    </source>
</evidence>
<feature type="region of interest" description="Disordered" evidence="4">
    <location>
        <begin position="107"/>
        <end position="149"/>
    </location>
</feature>
<dbReference type="SMART" id="SM00248">
    <property type="entry name" value="ANK"/>
    <property type="match status" value="6"/>
</dbReference>
<evidence type="ECO:0000256" key="1">
    <source>
        <dbReference type="ARBA" id="ARBA00022737"/>
    </source>
</evidence>
<accession>A0AA35WEL7</accession>
<dbReference type="Gene3D" id="1.25.40.20">
    <property type="entry name" value="Ankyrin repeat-containing domain"/>
    <property type="match status" value="1"/>
</dbReference>
<dbReference type="Proteomes" id="UP001174909">
    <property type="component" value="Unassembled WGS sequence"/>
</dbReference>
<dbReference type="EMBL" id="CASHTH010001698">
    <property type="protein sequence ID" value="CAI8018578.1"/>
    <property type="molecule type" value="Genomic_DNA"/>
</dbReference>
<feature type="compositionally biased region" description="Polar residues" evidence="4">
    <location>
        <begin position="675"/>
        <end position="684"/>
    </location>
</feature>
<protein>
    <submittedName>
        <fullName evidence="6">Serine/threonine-protein phosphatase 6 regulatory ankyrin repeat subunit C</fullName>
    </submittedName>
</protein>
<feature type="region of interest" description="Disordered" evidence="4">
    <location>
        <begin position="628"/>
        <end position="684"/>
    </location>
</feature>
<feature type="domain" description="Death" evidence="5">
    <location>
        <begin position="24"/>
        <end position="89"/>
    </location>
</feature>
<gene>
    <name evidence="6" type="ORF">GBAR_LOCUS11260</name>
</gene>
<dbReference type="PANTHER" id="PTHR24173">
    <property type="entry name" value="ANKYRIN REPEAT CONTAINING"/>
    <property type="match status" value="1"/>
</dbReference>
<evidence type="ECO:0000256" key="4">
    <source>
        <dbReference type="SAM" id="MobiDB-lite"/>
    </source>
</evidence>
<dbReference type="PANTHER" id="PTHR24173:SF74">
    <property type="entry name" value="ANKYRIN REPEAT DOMAIN-CONTAINING PROTEIN 16"/>
    <property type="match status" value="1"/>
</dbReference>
<dbReference type="InterPro" id="IPR036770">
    <property type="entry name" value="Ankyrin_rpt-contain_sf"/>
</dbReference>
<evidence type="ECO:0000313" key="6">
    <source>
        <dbReference type="EMBL" id="CAI8018578.1"/>
    </source>
</evidence>
<dbReference type="AlphaFoldDB" id="A0AA35WEL7"/>
<name>A0AA35WEL7_GEOBA</name>
<evidence type="ECO:0000313" key="7">
    <source>
        <dbReference type="Proteomes" id="UP001174909"/>
    </source>
</evidence>
<dbReference type="InterPro" id="IPR002110">
    <property type="entry name" value="Ankyrin_rpt"/>
</dbReference>
<organism evidence="6 7">
    <name type="scientific">Geodia barretti</name>
    <name type="common">Barrett's horny sponge</name>
    <dbReference type="NCBI Taxonomy" id="519541"/>
    <lineage>
        <taxon>Eukaryota</taxon>
        <taxon>Metazoa</taxon>
        <taxon>Porifera</taxon>
        <taxon>Demospongiae</taxon>
        <taxon>Heteroscleromorpha</taxon>
        <taxon>Tetractinellida</taxon>
        <taxon>Astrophorina</taxon>
        <taxon>Geodiidae</taxon>
        <taxon>Geodia</taxon>
    </lineage>
</organism>
<feature type="compositionally biased region" description="Basic and acidic residues" evidence="4">
    <location>
        <begin position="643"/>
        <end position="669"/>
    </location>
</feature>
<reference evidence="6" key="1">
    <citation type="submission" date="2023-03" db="EMBL/GenBank/DDBJ databases">
        <authorList>
            <person name="Steffen K."/>
            <person name="Cardenas P."/>
        </authorList>
    </citation>
    <scope>NUCLEOTIDE SEQUENCE</scope>
</reference>
<dbReference type="SUPFAM" id="SSF48403">
    <property type="entry name" value="Ankyrin repeat"/>
    <property type="match status" value="1"/>
</dbReference>